<evidence type="ECO:0000313" key="2">
    <source>
        <dbReference type="Proteomes" id="UP000410492"/>
    </source>
</evidence>
<dbReference type="Proteomes" id="UP000410492">
    <property type="component" value="Unassembled WGS sequence"/>
</dbReference>
<reference evidence="1 2" key="1">
    <citation type="submission" date="2019-01" db="EMBL/GenBank/DDBJ databases">
        <authorList>
            <person name="Sayadi A."/>
        </authorList>
    </citation>
    <scope>NUCLEOTIDE SEQUENCE [LARGE SCALE GENOMIC DNA]</scope>
</reference>
<sequence length="103" mass="11822">MGGIRNSQHSPPCPHFKSIYTSPICLFNSPSLRGIQKYGEHKKLNQRHFCSFSDVMVSPYFSKLCHSHTCLLNASSNLIFTAIRIVDQRTEVYKTLNYFTTAY</sequence>
<accession>A0A653DAW4</accession>
<protein>
    <submittedName>
        <fullName evidence="1">Uncharacterized protein</fullName>
    </submittedName>
</protein>
<dbReference type="AlphaFoldDB" id="A0A653DAW4"/>
<keyword evidence="2" id="KW-1185">Reference proteome</keyword>
<gene>
    <name evidence="1" type="ORF">CALMAC_LOCUS15988</name>
</gene>
<name>A0A653DAW4_CALMS</name>
<evidence type="ECO:0000313" key="1">
    <source>
        <dbReference type="EMBL" id="VEN57342.1"/>
    </source>
</evidence>
<dbReference type="EMBL" id="CAACVG010011094">
    <property type="protein sequence ID" value="VEN57342.1"/>
    <property type="molecule type" value="Genomic_DNA"/>
</dbReference>
<proteinExistence type="predicted"/>
<organism evidence="1 2">
    <name type="scientific">Callosobruchus maculatus</name>
    <name type="common">Southern cowpea weevil</name>
    <name type="synonym">Pulse bruchid</name>
    <dbReference type="NCBI Taxonomy" id="64391"/>
    <lineage>
        <taxon>Eukaryota</taxon>
        <taxon>Metazoa</taxon>
        <taxon>Ecdysozoa</taxon>
        <taxon>Arthropoda</taxon>
        <taxon>Hexapoda</taxon>
        <taxon>Insecta</taxon>
        <taxon>Pterygota</taxon>
        <taxon>Neoptera</taxon>
        <taxon>Endopterygota</taxon>
        <taxon>Coleoptera</taxon>
        <taxon>Polyphaga</taxon>
        <taxon>Cucujiformia</taxon>
        <taxon>Chrysomeloidea</taxon>
        <taxon>Chrysomelidae</taxon>
        <taxon>Bruchinae</taxon>
        <taxon>Bruchini</taxon>
        <taxon>Callosobruchus</taxon>
    </lineage>
</organism>